<name>T1CS12_9ZZZZ</name>
<evidence type="ECO:0000313" key="5">
    <source>
        <dbReference type="EMBL" id="EQD71284.1"/>
    </source>
</evidence>
<dbReference type="InterPro" id="IPR029044">
    <property type="entry name" value="Nucleotide-diphossugar_trans"/>
</dbReference>
<dbReference type="Pfam" id="PF00535">
    <property type="entry name" value="Glycos_transf_2"/>
    <property type="match status" value="1"/>
</dbReference>
<comment type="similarity">
    <text evidence="1">Belongs to the glycosyltransferase 2 family.</text>
</comment>
<proteinExistence type="inferred from homology"/>
<dbReference type="PANTHER" id="PTHR43398:SF1">
    <property type="entry name" value="DOLICHOL-PHOSPHATE MANNOSYLTRANSFERASE SUBUNIT 1"/>
    <property type="match status" value="1"/>
</dbReference>
<sequence length="161" mass="17522">MFSPKGYKPEEFRYVMIIPTYNESMNIISMIERVLALQNGGAVMVADDNSPDGTSRIVENYIKERNEPVYLLERLADRGRGPAGIEAMVASIALGFPLIGEMDADGSHAPEDLPVLLAGTQQFDGAIGSRLVPGGRQVGRPRSRVLLTTFANLYARVVLGL</sequence>
<dbReference type="AlphaFoldDB" id="T1CS12"/>
<dbReference type="GO" id="GO:0004582">
    <property type="term" value="F:dolichyl-phosphate beta-D-mannosyltransferase activity"/>
    <property type="evidence" value="ECO:0007669"/>
    <property type="project" value="InterPro"/>
</dbReference>
<keyword evidence="2 5" id="KW-0328">Glycosyltransferase</keyword>
<dbReference type="InterPro" id="IPR039528">
    <property type="entry name" value="DPM1-like"/>
</dbReference>
<dbReference type="Gene3D" id="3.90.550.10">
    <property type="entry name" value="Spore Coat Polysaccharide Biosynthesis Protein SpsA, Chain A"/>
    <property type="match status" value="1"/>
</dbReference>
<evidence type="ECO:0000256" key="1">
    <source>
        <dbReference type="ARBA" id="ARBA00006739"/>
    </source>
</evidence>
<feature type="domain" description="Glycosyltransferase 2-like" evidence="4">
    <location>
        <begin position="17"/>
        <end position="143"/>
    </location>
</feature>
<evidence type="ECO:0000259" key="4">
    <source>
        <dbReference type="Pfam" id="PF00535"/>
    </source>
</evidence>
<gene>
    <name evidence="5" type="ORF">B1A_05862</name>
</gene>
<dbReference type="EMBL" id="AUZX01004275">
    <property type="protein sequence ID" value="EQD71284.1"/>
    <property type="molecule type" value="Genomic_DNA"/>
</dbReference>
<organism evidence="5">
    <name type="scientific">mine drainage metagenome</name>
    <dbReference type="NCBI Taxonomy" id="410659"/>
    <lineage>
        <taxon>unclassified sequences</taxon>
        <taxon>metagenomes</taxon>
        <taxon>ecological metagenomes</taxon>
    </lineage>
</organism>
<reference evidence="5" key="2">
    <citation type="journal article" date="2014" name="ISME J.">
        <title>Microbial stratification in low pH oxic and suboxic macroscopic growths along an acid mine drainage.</title>
        <authorList>
            <person name="Mendez-Garcia C."/>
            <person name="Mesa V."/>
            <person name="Sprenger R.R."/>
            <person name="Richter M."/>
            <person name="Diez M.S."/>
            <person name="Solano J."/>
            <person name="Bargiela R."/>
            <person name="Golyshina O.V."/>
            <person name="Manteca A."/>
            <person name="Ramos J.L."/>
            <person name="Gallego J.R."/>
            <person name="Llorente I."/>
            <person name="Martins Dos Santos V.A."/>
            <person name="Jensen O.N."/>
            <person name="Pelaez A.I."/>
            <person name="Sanchez J."/>
            <person name="Ferrer M."/>
        </authorList>
    </citation>
    <scope>NUCLEOTIDE SEQUENCE</scope>
</reference>
<comment type="caution">
    <text evidence="5">The sequence shown here is derived from an EMBL/GenBank/DDBJ whole genome shotgun (WGS) entry which is preliminary data.</text>
</comment>
<dbReference type="GO" id="GO:0009247">
    <property type="term" value="P:glycolipid biosynthetic process"/>
    <property type="evidence" value="ECO:0007669"/>
    <property type="project" value="TreeGrafter"/>
</dbReference>
<keyword evidence="3 5" id="KW-0808">Transferase</keyword>
<dbReference type="SUPFAM" id="SSF53448">
    <property type="entry name" value="Nucleotide-diphospho-sugar transferases"/>
    <property type="match status" value="1"/>
</dbReference>
<protein>
    <submittedName>
        <fullName evidence="5">Dolichyl-phosphate beta-D-mannosyltransferase</fullName>
    </submittedName>
</protein>
<reference evidence="5" key="1">
    <citation type="submission" date="2013-08" db="EMBL/GenBank/DDBJ databases">
        <authorList>
            <person name="Mendez C."/>
            <person name="Richter M."/>
            <person name="Ferrer M."/>
            <person name="Sanchez J."/>
        </authorList>
    </citation>
    <scope>NUCLEOTIDE SEQUENCE</scope>
</reference>
<feature type="non-terminal residue" evidence="5">
    <location>
        <position position="161"/>
    </location>
</feature>
<dbReference type="PANTHER" id="PTHR43398">
    <property type="entry name" value="DOLICHOL-PHOSPHATE MANNOSYLTRANSFERASE SUBUNIT 1"/>
    <property type="match status" value="1"/>
</dbReference>
<dbReference type="GO" id="GO:0016020">
    <property type="term" value="C:membrane"/>
    <property type="evidence" value="ECO:0007669"/>
    <property type="project" value="GOC"/>
</dbReference>
<evidence type="ECO:0000256" key="2">
    <source>
        <dbReference type="ARBA" id="ARBA00022676"/>
    </source>
</evidence>
<dbReference type="InterPro" id="IPR001173">
    <property type="entry name" value="Glyco_trans_2-like"/>
</dbReference>
<accession>T1CS12</accession>
<evidence type="ECO:0000256" key="3">
    <source>
        <dbReference type="ARBA" id="ARBA00022679"/>
    </source>
</evidence>